<keyword evidence="1" id="KW-0472">Membrane</keyword>
<proteinExistence type="predicted"/>
<dbReference type="EMBL" id="BK015139">
    <property type="protein sequence ID" value="DAD92576.1"/>
    <property type="molecule type" value="Genomic_DNA"/>
</dbReference>
<dbReference type="InterPro" id="IPR019715">
    <property type="entry name" value="Haemolysin_XhlA"/>
</dbReference>
<evidence type="ECO:0000313" key="2">
    <source>
        <dbReference type="EMBL" id="DAD92576.1"/>
    </source>
</evidence>
<sequence length="81" mass="9319">MERNFESEVLTRLTKIETKLDDYNKIKEKIDYSYSLSKENEKEIEELKDKIKWISRTIAGAIITGIAGIIFLLIQLGAGLK</sequence>
<accession>A0A8S5NEF2</accession>
<name>A0A8S5NEF2_9CAUD</name>
<keyword evidence="1" id="KW-1133">Transmembrane helix</keyword>
<feature type="transmembrane region" description="Helical" evidence="1">
    <location>
        <begin position="58"/>
        <end position="78"/>
    </location>
</feature>
<protein>
    <submittedName>
        <fullName evidence="2">Hemolysin XhlA</fullName>
    </submittedName>
</protein>
<evidence type="ECO:0000256" key="1">
    <source>
        <dbReference type="SAM" id="Phobius"/>
    </source>
</evidence>
<dbReference type="Pfam" id="PF10779">
    <property type="entry name" value="XhlA"/>
    <property type="match status" value="1"/>
</dbReference>
<keyword evidence="1" id="KW-0812">Transmembrane</keyword>
<reference evidence="2" key="1">
    <citation type="journal article" date="2021" name="Proc. Natl. Acad. Sci. U.S.A.">
        <title>A Catalog of Tens of Thousands of Viruses from Human Metagenomes Reveals Hidden Associations with Chronic Diseases.</title>
        <authorList>
            <person name="Tisza M.J."/>
            <person name="Buck C.B."/>
        </authorList>
    </citation>
    <scope>NUCLEOTIDE SEQUENCE</scope>
    <source>
        <strain evidence="2">CtUse40</strain>
    </source>
</reference>
<organism evidence="2">
    <name type="scientific">Siphoviridae sp. ctUse40</name>
    <dbReference type="NCBI Taxonomy" id="2826356"/>
    <lineage>
        <taxon>Viruses</taxon>
        <taxon>Duplodnaviria</taxon>
        <taxon>Heunggongvirae</taxon>
        <taxon>Uroviricota</taxon>
        <taxon>Caudoviricetes</taxon>
    </lineage>
</organism>